<keyword evidence="9" id="KW-0378">Hydrolase</keyword>
<evidence type="ECO:0000256" key="17">
    <source>
        <dbReference type="SAM" id="Phobius"/>
    </source>
</evidence>
<evidence type="ECO:0000256" key="2">
    <source>
        <dbReference type="ARBA" id="ARBA00007090"/>
    </source>
</evidence>
<comment type="similarity">
    <text evidence="2">In the C-terminal section; belongs to the transpeptidase family.</text>
</comment>
<dbReference type="SUPFAM" id="SSF53955">
    <property type="entry name" value="Lysozyme-like"/>
    <property type="match status" value="1"/>
</dbReference>
<sequence length="797" mass="87799">MRKKANENALKTGTIYHVKASRASSPTLRQRISGHFARLKRWIGTHKRVSIFIVGMLIALLVFGGYEFFKDIPSPTKLKSQSFPVSTKIFDRNGTLLYEIYADRNRTPIKLSDLPPYVYQASIAIEDKNFYQHHGFDFLGMIRALGNTFFHQSLQGGSTITQQLVKTSLLTSQRTITRKIKEALLTVATETLYSKNDILEMYVNNIPYGGTAWGIEAAAHTYFGKDAKDLTLAEAALLAGLPASPTTYSPFGSHPDQAVRRQKEVLARMVDSKFITQDQANQAMQQPLKFATDAINIKAPHFVFYVKDILENEYSDQLIERGGLRVYTTLDLNIQEQAEASISAELKKLKNYRIGNAAALVTDPKTGEILAMVGSQNYFDATHDGQVNVTIRDRQPGSSIKPLNYVTAFETKKLTPASMMLDIPTCFNVTGQAPYCPVNYDGAFHGAIQERFALGNSLNIPAVKTLAVNSLQTFMATASAMGISTWSDPSHYGLSLTLGGGEVTMTDMATAYGVLANEGVRVNLQPILRVEDYTGKVYQSYNPDETSTQVDELTAGNGDPVPVSQVNPNTEVQRVLHRAPTYLISHILLDNGSREAEFGPNSALVVPGQVVSVKTGTTNDIRDNWTIGYTPHFLTAVWVGNNDNTPMNQALVSGITGAAPIWNDIMRFVLKNQKPTWPDQPSDIVNANICVVTGLLPNPASPCQTRSEFFWNGTQPTTIENSPQAIFVDPTTGVPPAPGTNVPNLQAQTHILVSDPFTQNFCLDCTRPVDDKGHTQYESYNVNIFEPHINTTTPVKQ</sequence>
<evidence type="ECO:0000259" key="18">
    <source>
        <dbReference type="Pfam" id="PF00905"/>
    </source>
</evidence>
<keyword evidence="14" id="KW-0961">Cell wall biogenesis/degradation</keyword>
<dbReference type="FunFam" id="1.10.3810.10:FF:000001">
    <property type="entry name" value="Penicillin-binding protein 1A"/>
    <property type="match status" value="1"/>
</dbReference>
<dbReference type="InterPro" id="IPR050396">
    <property type="entry name" value="Glycosyltr_51/Transpeptidase"/>
</dbReference>
<keyword evidence="5" id="KW-0121">Carboxypeptidase</keyword>
<name>A0A317JNE0_9BACT</name>
<dbReference type="Pfam" id="PF00905">
    <property type="entry name" value="Transpeptidase"/>
    <property type="match status" value="1"/>
</dbReference>
<feature type="domain" description="Glycosyl transferase family 51" evidence="19">
    <location>
        <begin position="94"/>
        <end position="269"/>
    </location>
</feature>
<comment type="similarity">
    <text evidence="3">In the N-terminal section; belongs to the glycosyltransferase 51 family.</text>
</comment>
<evidence type="ECO:0000256" key="9">
    <source>
        <dbReference type="ARBA" id="ARBA00022801"/>
    </source>
</evidence>
<dbReference type="GO" id="GO:0008955">
    <property type="term" value="F:peptidoglycan glycosyltransferase activity"/>
    <property type="evidence" value="ECO:0007669"/>
    <property type="project" value="UniProtKB-EC"/>
</dbReference>
<evidence type="ECO:0000256" key="4">
    <source>
        <dbReference type="ARBA" id="ARBA00022475"/>
    </source>
</evidence>
<dbReference type="InterPro" id="IPR001460">
    <property type="entry name" value="PCN-bd_Tpept"/>
</dbReference>
<evidence type="ECO:0000256" key="11">
    <source>
        <dbReference type="ARBA" id="ARBA00022984"/>
    </source>
</evidence>
<evidence type="ECO:0000256" key="5">
    <source>
        <dbReference type="ARBA" id="ARBA00022645"/>
    </source>
</evidence>
<evidence type="ECO:0000313" key="20">
    <source>
        <dbReference type="EMBL" id="PWU23284.1"/>
    </source>
</evidence>
<evidence type="ECO:0000256" key="10">
    <source>
        <dbReference type="ARBA" id="ARBA00022960"/>
    </source>
</evidence>
<keyword evidence="17" id="KW-0812">Transmembrane</keyword>
<gene>
    <name evidence="20" type="ORF">C5B42_03490</name>
</gene>
<keyword evidence="17" id="KW-1133">Transmembrane helix</keyword>
<comment type="catalytic activity">
    <reaction evidence="16">
        <text>[GlcNAc-(1-&gt;4)-Mur2Ac(oyl-L-Ala-gamma-D-Glu-L-Lys-D-Ala-D-Ala)](n)-di-trans,octa-cis-undecaprenyl diphosphate + beta-D-GlcNAc-(1-&gt;4)-Mur2Ac(oyl-L-Ala-gamma-D-Glu-L-Lys-D-Ala-D-Ala)-di-trans,octa-cis-undecaprenyl diphosphate = [GlcNAc-(1-&gt;4)-Mur2Ac(oyl-L-Ala-gamma-D-Glu-L-Lys-D-Ala-D-Ala)](n+1)-di-trans,octa-cis-undecaprenyl diphosphate + di-trans,octa-cis-undecaprenyl diphosphate + H(+)</text>
        <dbReference type="Rhea" id="RHEA:23708"/>
        <dbReference type="Rhea" id="RHEA-COMP:9602"/>
        <dbReference type="Rhea" id="RHEA-COMP:9603"/>
        <dbReference type="ChEBI" id="CHEBI:15378"/>
        <dbReference type="ChEBI" id="CHEBI:58405"/>
        <dbReference type="ChEBI" id="CHEBI:60033"/>
        <dbReference type="ChEBI" id="CHEBI:78435"/>
        <dbReference type="EC" id="2.4.99.28"/>
    </reaction>
</comment>
<evidence type="ECO:0000256" key="7">
    <source>
        <dbReference type="ARBA" id="ARBA00022676"/>
    </source>
</evidence>
<evidence type="ECO:0000256" key="3">
    <source>
        <dbReference type="ARBA" id="ARBA00007739"/>
    </source>
</evidence>
<dbReference type="GO" id="GO:0009002">
    <property type="term" value="F:serine-type D-Ala-D-Ala carboxypeptidase activity"/>
    <property type="evidence" value="ECO:0007669"/>
    <property type="project" value="UniProtKB-EC"/>
</dbReference>
<dbReference type="InterPro" id="IPR023346">
    <property type="entry name" value="Lysozyme-like_dom_sf"/>
</dbReference>
<dbReference type="InterPro" id="IPR001264">
    <property type="entry name" value="Glyco_trans_51"/>
</dbReference>
<dbReference type="GO" id="GO:0005886">
    <property type="term" value="C:plasma membrane"/>
    <property type="evidence" value="ECO:0007669"/>
    <property type="project" value="UniProtKB-SubCell"/>
</dbReference>
<proteinExistence type="inferred from homology"/>
<dbReference type="EMBL" id="PSRQ01000040">
    <property type="protein sequence ID" value="PWU23284.1"/>
    <property type="molecule type" value="Genomic_DNA"/>
</dbReference>
<dbReference type="InterPro" id="IPR012338">
    <property type="entry name" value="Beta-lactam/transpept-like"/>
</dbReference>
<evidence type="ECO:0000256" key="16">
    <source>
        <dbReference type="ARBA" id="ARBA00049902"/>
    </source>
</evidence>
<dbReference type="GO" id="GO:0071555">
    <property type="term" value="P:cell wall organization"/>
    <property type="evidence" value="ECO:0007669"/>
    <property type="project" value="UniProtKB-KW"/>
</dbReference>
<feature type="domain" description="Penicillin-binding protein transpeptidase" evidence="18">
    <location>
        <begin position="358"/>
        <end position="666"/>
    </location>
</feature>
<evidence type="ECO:0000256" key="15">
    <source>
        <dbReference type="ARBA" id="ARBA00034000"/>
    </source>
</evidence>
<evidence type="ECO:0000259" key="19">
    <source>
        <dbReference type="Pfam" id="PF00912"/>
    </source>
</evidence>
<comment type="caution">
    <text evidence="20">The sequence shown here is derived from an EMBL/GenBank/DDBJ whole genome shotgun (WGS) entry which is preliminary data.</text>
</comment>
<keyword evidence="11" id="KW-0573">Peptidoglycan synthesis</keyword>
<evidence type="ECO:0000256" key="6">
    <source>
        <dbReference type="ARBA" id="ARBA00022670"/>
    </source>
</evidence>
<accession>A0A317JNE0</accession>
<keyword evidence="8" id="KW-0808">Transferase</keyword>
<dbReference type="PANTHER" id="PTHR32282:SF11">
    <property type="entry name" value="PENICILLIN-BINDING PROTEIN 1B"/>
    <property type="match status" value="1"/>
</dbReference>
<dbReference type="Gene3D" id="3.40.710.10">
    <property type="entry name" value="DD-peptidase/beta-lactamase superfamily"/>
    <property type="match status" value="1"/>
</dbReference>
<keyword evidence="13" id="KW-0511">Multifunctional enzyme</keyword>
<evidence type="ECO:0000256" key="1">
    <source>
        <dbReference type="ARBA" id="ARBA00004236"/>
    </source>
</evidence>
<reference evidence="20 21" key="1">
    <citation type="submission" date="2018-02" db="EMBL/GenBank/DDBJ databases">
        <title>Genomic Reconstructions from Amazon Rainforest and Pasture Soil Reveal Novel Insights into the Physiology of Candidate Phyla in Tropical Sites.</title>
        <authorList>
            <person name="Kroeger M.E."/>
            <person name="Delmont T."/>
            <person name="Eren A.M."/>
            <person name="Guo J."/>
            <person name="Meyer K.M."/>
            <person name="Khan K."/>
            <person name="Rodrigues J.L.M."/>
            <person name="Bohannan B.J.M."/>
            <person name="Tringe S."/>
            <person name="Borges C.D."/>
            <person name="Tiedje J."/>
            <person name="Tsai S.M."/>
            <person name="Nusslein K."/>
        </authorList>
    </citation>
    <scope>NUCLEOTIDE SEQUENCE [LARGE SCALE GENOMIC DNA]</scope>
    <source>
        <strain evidence="20">Amazon FNV 2010 28 9</strain>
    </source>
</reference>
<keyword evidence="4" id="KW-1003">Cell membrane</keyword>
<dbReference type="SUPFAM" id="SSF56601">
    <property type="entry name" value="beta-lactamase/transpeptidase-like"/>
    <property type="match status" value="1"/>
</dbReference>
<evidence type="ECO:0000256" key="14">
    <source>
        <dbReference type="ARBA" id="ARBA00023316"/>
    </source>
</evidence>
<dbReference type="GO" id="GO:0008360">
    <property type="term" value="P:regulation of cell shape"/>
    <property type="evidence" value="ECO:0007669"/>
    <property type="project" value="UniProtKB-KW"/>
</dbReference>
<dbReference type="Gene3D" id="1.10.3810.10">
    <property type="entry name" value="Biosynthetic peptidoglycan transglycosylase-like"/>
    <property type="match status" value="1"/>
</dbReference>
<organism evidence="20 21">
    <name type="scientific">Candidatus Cerribacteria bacterium 'Amazon FNV 2010 28 9'</name>
    <dbReference type="NCBI Taxonomy" id="2081795"/>
    <lineage>
        <taxon>Bacteria</taxon>
        <taxon>Candidatus Cerribacteria</taxon>
    </lineage>
</organism>
<evidence type="ECO:0000313" key="21">
    <source>
        <dbReference type="Proteomes" id="UP000246104"/>
    </source>
</evidence>
<comment type="subcellular location">
    <subcellularLocation>
        <location evidence="1">Cell membrane</location>
    </subcellularLocation>
</comment>
<dbReference type="Proteomes" id="UP000246104">
    <property type="component" value="Unassembled WGS sequence"/>
</dbReference>
<comment type="catalytic activity">
    <reaction evidence="15">
        <text>Preferential cleavage: (Ac)2-L-Lys-D-Ala-|-D-Ala. Also transpeptidation of peptidyl-alanyl moieties that are N-acyl substituents of D-alanine.</text>
        <dbReference type="EC" id="3.4.16.4"/>
    </reaction>
</comment>
<dbReference type="AlphaFoldDB" id="A0A317JNE0"/>
<dbReference type="GO" id="GO:0009252">
    <property type="term" value="P:peptidoglycan biosynthetic process"/>
    <property type="evidence" value="ECO:0007669"/>
    <property type="project" value="UniProtKB-KW"/>
</dbReference>
<evidence type="ECO:0000256" key="8">
    <source>
        <dbReference type="ARBA" id="ARBA00022679"/>
    </source>
</evidence>
<evidence type="ECO:0000256" key="12">
    <source>
        <dbReference type="ARBA" id="ARBA00023136"/>
    </source>
</evidence>
<dbReference type="GO" id="GO:0006508">
    <property type="term" value="P:proteolysis"/>
    <property type="evidence" value="ECO:0007669"/>
    <property type="project" value="UniProtKB-KW"/>
</dbReference>
<dbReference type="Pfam" id="PF00912">
    <property type="entry name" value="Transgly"/>
    <property type="match status" value="1"/>
</dbReference>
<dbReference type="GO" id="GO:0008658">
    <property type="term" value="F:penicillin binding"/>
    <property type="evidence" value="ECO:0007669"/>
    <property type="project" value="InterPro"/>
</dbReference>
<feature type="transmembrane region" description="Helical" evidence="17">
    <location>
        <begin position="49"/>
        <end position="69"/>
    </location>
</feature>
<keyword evidence="7" id="KW-0328">Glycosyltransferase</keyword>
<dbReference type="GO" id="GO:0030288">
    <property type="term" value="C:outer membrane-bounded periplasmic space"/>
    <property type="evidence" value="ECO:0007669"/>
    <property type="project" value="TreeGrafter"/>
</dbReference>
<keyword evidence="12 17" id="KW-0472">Membrane</keyword>
<dbReference type="InterPro" id="IPR036950">
    <property type="entry name" value="PBP_transglycosylase"/>
</dbReference>
<protein>
    <submittedName>
        <fullName evidence="20">Penicillin-binding protein</fullName>
    </submittedName>
</protein>
<dbReference type="PANTHER" id="PTHR32282">
    <property type="entry name" value="BINDING PROTEIN TRANSPEPTIDASE, PUTATIVE-RELATED"/>
    <property type="match status" value="1"/>
</dbReference>
<keyword evidence="10" id="KW-0133">Cell shape</keyword>
<keyword evidence="6" id="KW-0645">Protease</keyword>
<evidence type="ECO:0000256" key="13">
    <source>
        <dbReference type="ARBA" id="ARBA00023268"/>
    </source>
</evidence>